<reference evidence="3" key="2">
    <citation type="submission" date="2021-09" db="EMBL/GenBank/DDBJ databases">
        <authorList>
            <person name="Jia N."/>
            <person name="Wang J."/>
            <person name="Shi W."/>
            <person name="Du L."/>
            <person name="Sun Y."/>
            <person name="Zhan W."/>
            <person name="Jiang J."/>
            <person name="Wang Q."/>
            <person name="Zhang B."/>
            <person name="Ji P."/>
            <person name="Sakyi L.B."/>
            <person name="Cui X."/>
            <person name="Yuan T."/>
            <person name="Jiang B."/>
            <person name="Yang W."/>
            <person name="Lam T.T.-Y."/>
            <person name="Chang Q."/>
            <person name="Ding S."/>
            <person name="Wang X."/>
            <person name="Zhu J."/>
            <person name="Ruan X."/>
            <person name="Zhao L."/>
            <person name="Wei J."/>
            <person name="Que T."/>
            <person name="Du C."/>
            <person name="Cheng J."/>
            <person name="Dai P."/>
            <person name="Han X."/>
            <person name="Huang E."/>
            <person name="Gao Y."/>
            <person name="Liu J."/>
            <person name="Shao H."/>
            <person name="Ye R."/>
            <person name="Li L."/>
            <person name="Wei W."/>
            <person name="Wang X."/>
            <person name="Wang C."/>
            <person name="Huo Q."/>
            <person name="Li W."/>
            <person name="Guo W."/>
            <person name="Chen H."/>
            <person name="Chen S."/>
            <person name="Zhou L."/>
            <person name="Zhou L."/>
            <person name="Ni X."/>
            <person name="Tian J."/>
            <person name="Zhou Y."/>
            <person name="Sheng Y."/>
            <person name="Liu T."/>
            <person name="Pan Y."/>
            <person name="Xia L."/>
            <person name="Li J."/>
            <person name="Zhao F."/>
            <person name="Cao W."/>
        </authorList>
    </citation>
    <scope>NUCLEOTIDE SEQUENCE</scope>
    <source>
        <strain evidence="3">Rsan-2018</strain>
        <tissue evidence="3">Larvae</tissue>
    </source>
</reference>
<feature type="compositionally biased region" description="Acidic residues" evidence="1">
    <location>
        <begin position="230"/>
        <end position="239"/>
    </location>
</feature>
<evidence type="ECO:0008006" key="5">
    <source>
        <dbReference type="Google" id="ProtNLM"/>
    </source>
</evidence>
<organism evidence="3 4">
    <name type="scientific">Rhipicephalus sanguineus</name>
    <name type="common">Brown dog tick</name>
    <name type="synonym">Ixodes sanguineus</name>
    <dbReference type="NCBI Taxonomy" id="34632"/>
    <lineage>
        <taxon>Eukaryota</taxon>
        <taxon>Metazoa</taxon>
        <taxon>Ecdysozoa</taxon>
        <taxon>Arthropoda</taxon>
        <taxon>Chelicerata</taxon>
        <taxon>Arachnida</taxon>
        <taxon>Acari</taxon>
        <taxon>Parasitiformes</taxon>
        <taxon>Ixodida</taxon>
        <taxon>Ixodoidea</taxon>
        <taxon>Ixodidae</taxon>
        <taxon>Rhipicephalinae</taxon>
        <taxon>Rhipicephalus</taxon>
        <taxon>Rhipicephalus</taxon>
    </lineage>
</organism>
<comment type="caution">
    <text evidence="3">The sequence shown here is derived from an EMBL/GenBank/DDBJ whole genome shotgun (WGS) entry which is preliminary data.</text>
</comment>
<protein>
    <recommendedName>
        <fullName evidence="5">Transmembrane protein</fullName>
    </recommendedName>
</protein>
<name>A0A9D4Q8G7_RHISA</name>
<feature type="transmembrane region" description="Helical" evidence="2">
    <location>
        <begin position="174"/>
        <end position="195"/>
    </location>
</feature>
<evidence type="ECO:0000313" key="4">
    <source>
        <dbReference type="Proteomes" id="UP000821837"/>
    </source>
</evidence>
<evidence type="ECO:0000256" key="2">
    <source>
        <dbReference type="SAM" id="Phobius"/>
    </source>
</evidence>
<dbReference type="EMBL" id="JABSTV010001248">
    <property type="protein sequence ID" value="KAH7969746.1"/>
    <property type="molecule type" value="Genomic_DNA"/>
</dbReference>
<keyword evidence="4" id="KW-1185">Reference proteome</keyword>
<keyword evidence="2" id="KW-0812">Transmembrane</keyword>
<sequence>MRPPDRRRCKSQPTITVCANSTPVPVVSHLRVLGLILQSTVITHTMNKLSLSEQQAAQHDLRRLVNAFVVSRLTYGLPYTRLLKSERYKIDVLIRRAYKTALGLPSNASTDRLLRLGGHNTLDELIEAHRSAQVQRLHRSPTSRHILSSIGPDTSSHPPDLPVGGGASSGPSPLCIICTMMISMIVASAATFFIVNKNRTPIDVTSLTTPSTPKPHEVFPPKNDTGLDGGDLDGAEEDFVTSGDGQSTAAQET</sequence>
<gene>
    <name evidence="3" type="ORF">HPB52_021714</name>
</gene>
<keyword evidence="2" id="KW-0472">Membrane</keyword>
<proteinExistence type="predicted"/>
<dbReference type="Proteomes" id="UP000821837">
    <property type="component" value="Unassembled WGS sequence"/>
</dbReference>
<accession>A0A9D4Q8G7</accession>
<dbReference type="AlphaFoldDB" id="A0A9D4Q8G7"/>
<dbReference type="VEuPathDB" id="VectorBase:RSAN_034838"/>
<feature type="compositionally biased region" description="Polar residues" evidence="1">
    <location>
        <begin position="143"/>
        <end position="157"/>
    </location>
</feature>
<keyword evidence="2" id="KW-1133">Transmembrane helix</keyword>
<dbReference type="VEuPathDB" id="VectorBase:RSAN_058353"/>
<reference evidence="3" key="1">
    <citation type="journal article" date="2020" name="Cell">
        <title>Large-Scale Comparative Analyses of Tick Genomes Elucidate Their Genetic Diversity and Vector Capacities.</title>
        <authorList>
            <consortium name="Tick Genome and Microbiome Consortium (TIGMIC)"/>
            <person name="Jia N."/>
            <person name="Wang J."/>
            <person name="Shi W."/>
            <person name="Du L."/>
            <person name="Sun Y."/>
            <person name="Zhan W."/>
            <person name="Jiang J.F."/>
            <person name="Wang Q."/>
            <person name="Zhang B."/>
            <person name="Ji P."/>
            <person name="Bell-Sakyi L."/>
            <person name="Cui X.M."/>
            <person name="Yuan T.T."/>
            <person name="Jiang B.G."/>
            <person name="Yang W.F."/>
            <person name="Lam T.T."/>
            <person name="Chang Q.C."/>
            <person name="Ding S.J."/>
            <person name="Wang X.J."/>
            <person name="Zhu J.G."/>
            <person name="Ruan X.D."/>
            <person name="Zhao L."/>
            <person name="Wei J.T."/>
            <person name="Ye R.Z."/>
            <person name="Que T.C."/>
            <person name="Du C.H."/>
            <person name="Zhou Y.H."/>
            <person name="Cheng J.X."/>
            <person name="Dai P.F."/>
            <person name="Guo W.B."/>
            <person name="Han X.H."/>
            <person name="Huang E.J."/>
            <person name="Li L.F."/>
            <person name="Wei W."/>
            <person name="Gao Y.C."/>
            <person name="Liu J.Z."/>
            <person name="Shao H.Z."/>
            <person name="Wang X."/>
            <person name="Wang C.C."/>
            <person name="Yang T.C."/>
            <person name="Huo Q.B."/>
            <person name="Li W."/>
            <person name="Chen H.Y."/>
            <person name="Chen S.E."/>
            <person name="Zhou L.G."/>
            <person name="Ni X.B."/>
            <person name="Tian J.H."/>
            <person name="Sheng Y."/>
            <person name="Liu T."/>
            <person name="Pan Y.S."/>
            <person name="Xia L.Y."/>
            <person name="Li J."/>
            <person name="Zhao F."/>
            <person name="Cao W.C."/>
        </authorList>
    </citation>
    <scope>NUCLEOTIDE SEQUENCE</scope>
    <source>
        <strain evidence="3">Rsan-2018</strain>
    </source>
</reference>
<evidence type="ECO:0000256" key="1">
    <source>
        <dbReference type="SAM" id="MobiDB-lite"/>
    </source>
</evidence>
<feature type="region of interest" description="Disordered" evidence="1">
    <location>
        <begin position="137"/>
        <end position="166"/>
    </location>
</feature>
<feature type="region of interest" description="Disordered" evidence="1">
    <location>
        <begin position="204"/>
        <end position="253"/>
    </location>
</feature>
<feature type="compositionally biased region" description="Polar residues" evidence="1">
    <location>
        <begin position="243"/>
        <end position="253"/>
    </location>
</feature>
<evidence type="ECO:0000313" key="3">
    <source>
        <dbReference type="EMBL" id="KAH7969746.1"/>
    </source>
</evidence>